<reference evidence="1 2" key="1">
    <citation type="submission" date="2016-07" db="EMBL/GenBank/DDBJ databases">
        <title>Pervasive Adenine N6-methylation of Active Genes in Fungi.</title>
        <authorList>
            <consortium name="DOE Joint Genome Institute"/>
            <person name="Mondo S.J."/>
            <person name="Dannebaum R.O."/>
            <person name="Kuo R.C."/>
            <person name="Labutti K."/>
            <person name="Haridas S."/>
            <person name="Kuo A."/>
            <person name="Salamov A."/>
            <person name="Ahrendt S.R."/>
            <person name="Lipzen A."/>
            <person name="Sullivan W."/>
            <person name="Andreopoulos W.B."/>
            <person name="Clum A."/>
            <person name="Lindquist E."/>
            <person name="Daum C."/>
            <person name="Ramamoorthy G.K."/>
            <person name="Gryganskyi A."/>
            <person name="Culley D."/>
            <person name="Magnuson J.K."/>
            <person name="James T.Y."/>
            <person name="O'Malley M.A."/>
            <person name="Stajich J.E."/>
            <person name="Spatafora J.W."/>
            <person name="Visel A."/>
            <person name="Grigoriev I.V."/>
        </authorList>
    </citation>
    <scope>NUCLEOTIDE SEQUENCE [LARGE SCALE GENOMIC DNA]</scope>
    <source>
        <strain evidence="1 2">NRRL 1336</strain>
    </source>
</reference>
<organism evidence="1 2">
    <name type="scientific">Absidia repens</name>
    <dbReference type="NCBI Taxonomy" id="90262"/>
    <lineage>
        <taxon>Eukaryota</taxon>
        <taxon>Fungi</taxon>
        <taxon>Fungi incertae sedis</taxon>
        <taxon>Mucoromycota</taxon>
        <taxon>Mucoromycotina</taxon>
        <taxon>Mucoromycetes</taxon>
        <taxon>Mucorales</taxon>
        <taxon>Cunninghamellaceae</taxon>
        <taxon>Absidia</taxon>
    </lineage>
</organism>
<gene>
    <name evidence="1" type="ORF">BCR42DRAFT_430019</name>
</gene>
<proteinExistence type="predicted"/>
<dbReference type="EMBL" id="MCGE01000058">
    <property type="protein sequence ID" value="ORY99831.1"/>
    <property type="molecule type" value="Genomic_DNA"/>
</dbReference>
<dbReference type="AlphaFoldDB" id="A0A1X2HLY2"/>
<name>A0A1X2HLY2_9FUNG</name>
<sequence>MVLIFILDNDKRERERLCCCVYSVQTGFIFGMVHLFIDLISQALRDIIPVIFLQVKRTCNLYQNSTFKSQVLVPQILM</sequence>
<evidence type="ECO:0000313" key="1">
    <source>
        <dbReference type="EMBL" id="ORY99831.1"/>
    </source>
</evidence>
<accession>A0A1X2HLY2</accession>
<dbReference type="Proteomes" id="UP000193560">
    <property type="component" value="Unassembled WGS sequence"/>
</dbReference>
<keyword evidence="2" id="KW-1185">Reference proteome</keyword>
<evidence type="ECO:0000313" key="2">
    <source>
        <dbReference type="Proteomes" id="UP000193560"/>
    </source>
</evidence>
<protein>
    <submittedName>
        <fullName evidence="1">Uncharacterized protein</fullName>
    </submittedName>
</protein>
<comment type="caution">
    <text evidence="1">The sequence shown here is derived from an EMBL/GenBank/DDBJ whole genome shotgun (WGS) entry which is preliminary data.</text>
</comment>